<dbReference type="InterPro" id="IPR005632">
    <property type="entry name" value="Chaperone_Skp"/>
</dbReference>
<dbReference type="OrthoDB" id="9788552at2"/>
<dbReference type="GO" id="GO:0005829">
    <property type="term" value="C:cytosol"/>
    <property type="evidence" value="ECO:0007669"/>
    <property type="project" value="TreeGrafter"/>
</dbReference>
<accession>A0A1M5LR30</accession>
<dbReference type="AlphaFoldDB" id="A0A1M5LR30"/>
<evidence type="ECO:0000313" key="6">
    <source>
        <dbReference type="EMBL" id="SHG67465.1"/>
    </source>
</evidence>
<feature type="signal peptide" evidence="5">
    <location>
        <begin position="1"/>
        <end position="19"/>
    </location>
</feature>
<feature type="compositionally biased region" description="Basic and acidic residues" evidence="4">
    <location>
        <begin position="179"/>
        <end position="275"/>
    </location>
</feature>
<dbReference type="PANTHER" id="PTHR35089:SF1">
    <property type="entry name" value="CHAPERONE PROTEIN SKP"/>
    <property type="match status" value="1"/>
</dbReference>
<gene>
    <name evidence="6" type="ORF">SAMN05444148_0692</name>
</gene>
<evidence type="ECO:0000256" key="4">
    <source>
        <dbReference type="SAM" id="MobiDB-lite"/>
    </source>
</evidence>
<evidence type="ECO:0000313" key="7">
    <source>
        <dbReference type="Proteomes" id="UP000184522"/>
    </source>
</evidence>
<sequence length="365" mass="42757">MKFKVLYILAIVGFMSLNAQTVRGARIGYIDTEYILENVPDYQEANAQLESKLTKWKSEIEKKLADIETKKKALENEKVLLTKELYEERLEDISFEEAEILDYQQKRFGPRGDMVIQRTQLMQPVQDQIWAAVKEIAENKKYDFVFDKNADFLMLYSAERFDISEQVLRIITRASSREQAKTKKERKALEKEEAIPEVNSTKDERAKALEERKAQRTAELEQKRLDREKALEERRQKQKEAREAKKKEAEARRKKAAEAREKRANPDKAEAEKTSDTTASKMASSTLEKGKAAVKSDSTKTKTPKELQEEKRQKALKEREARKKALEERKKKILEERKKAREERLKQLRKNDSIRKAKAKEKEDN</sequence>
<dbReference type="Pfam" id="PF03938">
    <property type="entry name" value="OmpH"/>
    <property type="match status" value="1"/>
</dbReference>
<dbReference type="GO" id="GO:0050821">
    <property type="term" value="P:protein stabilization"/>
    <property type="evidence" value="ECO:0007669"/>
    <property type="project" value="TreeGrafter"/>
</dbReference>
<reference evidence="7" key="1">
    <citation type="submission" date="2016-11" db="EMBL/GenBank/DDBJ databases">
        <authorList>
            <person name="Varghese N."/>
            <person name="Submissions S."/>
        </authorList>
    </citation>
    <scope>NUCLEOTIDE SEQUENCE [LARGE SCALE GENOMIC DNA]</scope>
    <source>
        <strain evidence="7">DSM 25330</strain>
    </source>
</reference>
<evidence type="ECO:0000256" key="2">
    <source>
        <dbReference type="ARBA" id="ARBA00022729"/>
    </source>
</evidence>
<feature type="compositionally biased region" description="Basic and acidic residues" evidence="4">
    <location>
        <begin position="297"/>
        <end position="365"/>
    </location>
</feature>
<dbReference type="RefSeq" id="WP_073085061.1">
    <property type="nucleotide sequence ID" value="NZ_FQWS01000001.1"/>
</dbReference>
<feature type="chain" id="PRO_5013155342" evidence="5">
    <location>
        <begin position="20"/>
        <end position="365"/>
    </location>
</feature>
<evidence type="ECO:0000256" key="1">
    <source>
        <dbReference type="ARBA" id="ARBA00009091"/>
    </source>
</evidence>
<organism evidence="6 7">
    <name type="scientific">Winogradskyella jejuensis</name>
    <dbReference type="NCBI Taxonomy" id="1089305"/>
    <lineage>
        <taxon>Bacteria</taxon>
        <taxon>Pseudomonadati</taxon>
        <taxon>Bacteroidota</taxon>
        <taxon>Flavobacteriia</taxon>
        <taxon>Flavobacteriales</taxon>
        <taxon>Flavobacteriaceae</taxon>
        <taxon>Winogradskyella</taxon>
    </lineage>
</organism>
<evidence type="ECO:0000256" key="5">
    <source>
        <dbReference type="SAM" id="SignalP"/>
    </source>
</evidence>
<dbReference type="InterPro" id="IPR024930">
    <property type="entry name" value="Skp_dom_sf"/>
</dbReference>
<dbReference type="EMBL" id="FQWS01000001">
    <property type="protein sequence ID" value="SHG67465.1"/>
    <property type="molecule type" value="Genomic_DNA"/>
</dbReference>
<feature type="compositionally biased region" description="Polar residues" evidence="4">
    <location>
        <begin position="276"/>
        <end position="287"/>
    </location>
</feature>
<feature type="region of interest" description="Disordered" evidence="4">
    <location>
        <begin position="179"/>
        <end position="365"/>
    </location>
</feature>
<dbReference type="GO" id="GO:0051082">
    <property type="term" value="F:unfolded protein binding"/>
    <property type="evidence" value="ECO:0007669"/>
    <property type="project" value="InterPro"/>
</dbReference>
<comment type="similarity">
    <text evidence="1">Belongs to the Skp family.</text>
</comment>
<dbReference type="PANTHER" id="PTHR35089">
    <property type="entry name" value="CHAPERONE PROTEIN SKP"/>
    <property type="match status" value="1"/>
</dbReference>
<proteinExistence type="inferred from homology"/>
<feature type="coiled-coil region" evidence="3">
    <location>
        <begin position="39"/>
        <end position="91"/>
    </location>
</feature>
<dbReference type="Proteomes" id="UP000184522">
    <property type="component" value="Unassembled WGS sequence"/>
</dbReference>
<keyword evidence="3" id="KW-0175">Coiled coil</keyword>
<keyword evidence="7" id="KW-1185">Reference proteome</keyword>
<evidence type="ECO:0000256" key="3">
    <source>
        <dbReference type="SAM" id="Coils"/>
    </source>
</evidence>
<name>A0A1M5LR30_9FLAO</name>
<dbReference type="Gene3D" id="3.30.910.20">
    <property type="entry name" value="Skp domain"/>
    <property type="match status" value="1"/>
</dbReference>
<dbReference type="SUPFAM" id="SSF111384">
    <property type="entry name" value="OmpH-like"/>
    <property type="match status" value="1"/>
</dbReference>
<keyword evidence="2 5" id="KW-0732">Signal</keyword>
<dbReference type="SMART" id="SM00935">
    <property type="entry name" value="OmpH"/>
    <property type="match status" value="1"/>
</dbReference>
<protein>
    <submittedName>
        <fullName evidence="6">Periplasmic chaperone for outer membrane proteins Skp</fullName>
    </submittedName>
</protein>
<dbReference type="STRING" id="1089305.SAMN05444148_0692"/>